<feature type="domain" description="DUF7791" evidence="3">
    <location>
        <begin position="266"/>
        <end position="381"/>
    </location>
</feature>
<evidence type="ECO:0000259" key="3">
    <source>
        <dbReference type="Pfam" id="PF25053"/>
    </source>
</evidence>
<dbReference type="SUPFAM" id="SSF52540">
    <property type="entry name" value="P-loop containing nucleoside triphosphate hydrolases"/>
    <property type="match status" value="1"/>
</dbReference>
<proteinExistence type="predicted"/>
<dbReference type="Proteomes" id="UP001302126">
    <property type="component" value="Unassembled WGS sequence"/>
</dbReference>
<accession>A0AAN6WJ80</accession>
<reference evidence="4" key="2">
    <citation type="submission" date="2023-05" db="EMBL/GenBank/DDBJ databases">
        <authorList>
            <consortium name="Lawrence Berkeley National Laboratory"/>
            <person name="Steindorff A."/>
            <person name="Hensen N."/>
            <person name="Bonometti L."/>
            <person name="Westerberg I."/>
            <person name="Brannstrom I.O."/>
            <person name="Guillou S."/>
            <person name="Cros-Aarteil S."/>
            <person name="Calhoun S."/>
            <person name="Haridas S."/>
            <person name="Kuo A."/>
            <person name="Mondo S."/>
            <person name="Pangilinan J."/>
            <person name="Riley R."/>
            <person name="Labutti K."/>
            <person name="Andreopoulos B."/>
            <person name="Lipzen A."/>
            <person name="Chen C."/>
            <person name="Yanf M."/>
            <person name="Daum C."/>
            <person name="Ng V."/>
            <person name="Clum A."/>
            <person name="Ohm R."/>
            <person name="Martin F."/>
            <person name="Silar P."/>
            <person name="Natvig D."/>
            <person name="Lalanne C."/>
            <person name="Gautier V."/>
            <person name="Ament-Velasquez S.L."/>
            <person name="Kruys A."/>
            <person name="Hutchinson M.I."/>
            <person name="Powell A.J."/>
            <person name="Barry K."/>
            <person name="Miller A.N."/>
            <person name="Grigoriev I.V."/>
            <person name="Debuchy R."/>
            <person name="Gladieux P."/>
            <person name="Thoren M.H."/>
            <person name="Johannesson H."/>
        </authorList>
    </citation>
    <scope>NUCLEOTIDE SEQUENCE</scope>
    <source>
        <strain evidence="4">PSN309</strain>
    </source>
</reference>
<evidence type="ECO:0000259" key="2">
    <source>
        <dbReference type="Pfam" id="PF24883"/>
    </source>
</evidence>
<organism evidence="4 5">
    <name type="scientific">Podospora australis</name>
    <dbReference type="NCBI Taxonomy" id="1536484"/>
    <lineage>
        <taxon>Eukaryota</taxon>
        <taxon>Fungi</taxon>
        <taxon>Dikarya</taxon>
        <taxon>Ascomycota</taxon>
        <taxon>Pezizomycotina</taxon>
        <taxon>Sordariomycetes</taxon>
        <taxon>Sordariomycetidae</taxon>
        <taxon>Sordariales</taxon>
        <taxon>Podosporaceae</taxon>
        <taxon>Podospora</taxon>
    </lineage>
</organism>
<dbReference type="PANTHER" id="PTHR10039:SF5">
    <property type="entry name" value="NACHT DOMAIN-CONTAINING PROTEIN"/>
    <property type="match status" value="1"/>
</dbReference>
<dbReference type="Pfam" id="PF25053">
    <property type="entry name" value="DUF7791"/>
    <property type="match status" value="1"/>
</dbReference>
<dbReference type="InterPro" id="IPR056884">
    <property type="entry name" value="NPHP3-like_N"/>
</dbReference>
<dbReference type="EMBL" id="MU864663">
    <property type="protein sequence ID" value="KAK4182420.1"/>
    <property type="molecule type" value="Genomic_DNA"/>
</dbReference>
<evidence type="ECO:0000313" key="4">
    <source>
        <dbReference type="EMBL" id="KAK4182420.1"/>
    </source>
</evidence>
<dbReference type="AlphaFoldDB" id="A0AAN6WJ80"/>
<protein>
    <recommendedName>
        <fullName evidence="6">NACHT domain-containing protein</fullName>
    </recommendedName>
</protein>
<comment type="caution">
    <text evidence="4">The sequence shown here is derived from an EMBL/GenBank/DDBJ whole genome shotgun (WGS) entry which is preliminary data.</text>
</comment>
<dbReference type="Pfam" id="PF24883">
    <property type="entry name" value="NPHP3_N"/>
    <property type="match status" value="1"/>
</dbReference>
<feature type="domain" description="Nephrocystin 3-like N-terminal" evidence="2">
    <location>
        <begin position="26"/>
        <end position="156"/>
    </location>
</feature>
<name>A0AAN6WJ80_9PEZI</name>
<evidence type="ECO:0008006" key="6">
    <source>
        <dbReference type="Google" id="ProtNLM"/>
    </source>
</evidence>
<evidence type="ECO:0000313" key="5">
    <source>
        <dbReference type="Proteomes" id="UP001302126"/>
    </source>
</evidence>
<dbReference type="InterPro" id="IPR056693">
    <property type="entry name" value="DUF7791"/>
</dbReference>
<gene>
    <name evidence="4" type="ORF">QBC35DRAFT_518841</name>
</gene>
<evidence type="ECO:0000256" key="1">
    <source>
        <dbReference type="ARBA" id="ARBA00022737"/>
    </source>
</evidence>
<keyword evidence="1" id="KW-0677">Repeat</keyword>
<keyword evidence="5" id="KW-1185">Reference proteome</keyword>
<dbReference type="InterPro" id="IPR027417">
    <property type="entry name" value="P-loop_NTPase"/>
</dbReference>
<sequence>MKYIQNDPRTQQALNHWAGSNGCIMATYFFWSAGTLLQKSLEGLLRSILFDIFVSNPSLIQLSLPERSKTLETSTLPSGRFTGFATVDGKVTDLNTWTQTQLLRALGNLSTTPSINQKFCLFIDGLDEYYGEHSTLIQILEEISIGHNFKLCVSSRPWNLFEDALGSDATRKLYIHELTKNDIRNYTVQTLRENPRWREEASKDPRYNLLTEKIAERAQGVFLWVVLVVRSIKEGVINRDSIKLLQHRLRDLPSDLSEFFRHILVSIPPIYHRQTALYFQVTLQARSSLPVLLYSFLDDCLESSEAIPQTCQGSTAMSEADIELRYDMMVRRLNARCKGLLECVKPSQDTMGPKTSGRIDVFETSVSFLHRTVRDFLAVDEFRGTSRLPQSQTALFRYR</sequence>
<reference evidence="4" key="1">
    <citation type="journal article" date="2023" name="Mol. Phylogenet. Evol.">
        <title>Genome-scale phylogeny and comparative genomics of the fungal order Sordariales.</title>
        <authorList>
            <person name="Hensen N."/>
            <person name="Bonometti L."/>
            <person name="Westerberg I."/>
            <person name="Brannstrom I.O."/>
            <person name="Guillou S."/>
            <person name="Cros-Aarteil S."/>
            <person name="Calhoun S."/>
            <person name="Haridas S."/>
            <person name="Kuo A."/>
            <person name="Mondo S."/>
            <person name="Pangilinan J."/>
            <person name="Riley R."/>
            <person name="LaButti K."/>
            <person name="Andreopoulos B."/>
            <person name="Lipzen A."/>
            <person name="Chen C."/>
            <person name="Yan M."/>
            <person name="Daum C."/>
            <person name="Ng V."/>
            <person name="Clum A."/>
            <person name="Steindorff A."/>
            <person name="Ohm R.A."/>
            <person name="Martin F."/>
            <person name="Silar P."/>
            <person name="Natvig D.O."/>
            <person name="Lalanne C."/>
            <person name="Gautier V."/>
            <person name="Ament-Velasquez S.L."/>
            <person name="Kruys A."/>
            <person name="Hutchinson M.I."/>
            <person name="Powell A.J."/>
            <person name="Barry K."/>
            <person name="Miller A.N."/>
            <person name="Grigoriev I.V."/>
            <person name="Debuchy R."/>
            <person name="Gladieux P."/>
            <person name="Hiltunen Thoren M."/>
            <person name="Johannesson H."/>
        </authorList>
    </citation>
    <scope>NUCLEOTIDE SEQUENCE</scope>
    <source>
        <strain evidence="4">PSN309</strain>
    </source>
</reference>
<dbReference type="PANTHER" id="PTHR10039">
    <property type="entry name" value="AMELOGENIN"/>
    <property type="match status" value="1"/>
</dbReference>